<organism evidence="3 4">
    <name type="scientific">Podospora australis</name>
    <dbReference type="NCBI Taxonomy" id="1536484"/>
    <lineage>
        <taxon>Eukaryota</taxon>
        <taxon>Fungi</taxon>
        <taxon>Dikarya</taxon>
        <taxon>Ascomycota</taxon>
        <taxon>Pezizomycotina</taxon>
        <taxon>Sordariomycetes</taxon>
        <taxon>Sordariomycetidae</taxon>
        <taxon>Sordariales</taxon>
        <taxon>Podosporaceae</taxon>
        <taxon>Podospora</taxon>
    </lineage>
</organism>
<feature type="compositionally biased region" description="Polar residues" evidence="1">
    <location>
        <begin position="16"/>
        <end position="25"/>
    </location>
</feature>
<gene>
    <name evidence="3" type="ORF">QBC35DRAFT_467125</name>
</gene>
<dbReference type="CDD" id="cd09917">
    <property type="entry name" value="F-box_SF"/>
    <property type="match status" value="1"/>
</dbReference>
<keyword evidence="2" id="KW-0812">Transmembrane</keyword>
<proteinExistence type="predicted"/>
<feature type="region of interest" description="Disordered" evidence="1">
    <location>
        <begin position="16"/>
        <end position="50"/>
    </location>
</feature>
<keyword evidence="2" id="KW-0472">Membrane</keyword>
<comment type="caution">
    <text evidence="3">The sequence shown here is derived from an EMBL/GenBank/DDBJ whole genome shotgun (WGS) entry which is preliminary data.</text>
</comment>
<evidence type="ECO:0000256" key="2">
    <source>
        <dbReference type="SAM" id="Phobius"/>
    </source>
</evidence>
<evidence type="ECO:0008006" key="5">
    <source>
        <dbReference type="Google" id="ProtNLM"/>
    </source>
</evidence>
<evidence type="ECO:0000313" key="4">
    <source>
        <dbReference type="Proteomes" id="UP001302126"/>
    </source>
</evidence>
<feature type="transmembrane region" description="Helical" evidence="2">
    <location>
        <begin position="420"/>
        <end position="442"/>
    </location>
</feature>
<reference evidence="3" key="2">
    <citation type="submission" date="2023-05" db="EMBL/GenBank/DDBJ databases">
        <authorList>
            <consortium name="Lawrence Berkeley National Laboratory"/>
            <person name="Steindorff A."/>
            <person name="Hensen N."/>
            <person name="Bonometti L."/>
            <person name="Westerberg I."/>
            <person name="Brannstrom I.O."/>
            <person name="Guillou S."/>
            <person name="Cros-Aarteil S."/>
            <person name="Calhoun S."/>
            <person name="Haridas S."/>
            <person name="Kuo A."/>
            <person name="Mondo S."/>
            <person name="Pangilinan J."/>
            <person name="Riley R."/>
            <person name="Labutti K."/>
            <person name="Andreopoulos B."/>
            <person name="Lipzen A."/>
            <person name="Chen C."/>
            <person name="Yanf M."/>
            <person name="Daum C."/>
            <person name="Ng V."/>
            <person name="Clum A."/>
            <person name="Ohm R."/>
            <person name="Martin F."/>
            <person name="Silar P."/>
            <person name="Natvig D."/>
            <person name="Lalanne C."/>
            <person name="Gautier V."/>
            <person name="Ament-Velasquez S.L."/>
            <person name="Kruys A."/>
            <person name="Hutchinson M.I."/>
            <person name="Powell A.J."/>
            <person name="Barry K."/>
            <person name="Miller A.N."/>
            <person name="Grigoriev I.V."/>
            <person name="Debuchy R."/>
            <person name="Gladieux P."/>
            <person name="Thoren M.H."/>
            <person name="Johannesson H."/>
        </authorList>
    </citation>
    <scope>NUCLEOTIDE SEQUENCE</scope>
    <source>
        <strain evidence="3">PSN309</strain>
    </source>
</reference>
<keyword evidence="2" id="KW-1133">Transmembrane helix</keyword>
<evidence type="ECO:0000313" key="3">
    <source>
        <dbReference type="EMBL" id="KAK4183646.1"/>
    </source>
</evidence>
<dbReference type="AlphaFoldDB" id="A0AAN6WLT3"/>
<dbReference type="Proteomes" id="UP001302126">
    <property type="component" value="Unassembled WGS sequence"/>
</dbReference>
<evidence type="ECO:0000256" key="1">
    <source>
        <dbReference type="SAM" id="MobiDB-lite"/>
    </source>
</evidence>
<name>A0AAN6WLT3_9PEZI</name>
<keyword evidence="4" id="KW-1185">Reference proteome</keyword>
<reference evidence="3" key="1">
    <citation type="journal article" date="2023" name="Mol. Phylogenet. Evol.">
        <title>Genome-scale phylogeny and comparative genomics of the fungal order Sordariales.</title>
        <authorList>
            <person name="Hensen N."/>
            <person name="Bonometti L."/>
            <person name="Westerberg I."/>
            <person name="Brannstrom I.O."/>
            <person name="Guillou S."/>
            <person name="Cros-Aarteil S."/>
            <person name="Calhoun S."/>
            <person name="Haridas S."/>
            <person name="Kuo A."/>
            <person name="Mondo S."/>
            <person name="Pangilinan J."/>
            <person name="Riley R."/>
            <person name="LaButti K."/>
            <person name="Andreopoulos B."/>
            <person name="Lipzen A."/>
            <person name="Chen C."/>
            <person name="Yan M."/>
            <person name="Daum C."/>
            <person name="Ng V."/>
            <person name="Clum A."/>
            <person name="Steindorff A."/>
            <person name="Ohm R.A."/>
            <person name="Martin F."/>
            <person name="Silar P."/>
            <person name="Natvig D.O."/>
            <person name="Lalanne C."/>
            <person name="Gautier V."/>
            <person name="Ament-Velasquez S.L."/>
            <person name="Kruys A."/>
            <person name="Hutchinson M.I."/>
            <person name="Powell A.J."/>
            <person name="Barry K."/>
            <person name="Miller A.N."/>
            <person name="Grigoriev I.V."/>
            <person name="Debuchy R."/>
            <person name="Gladieux P."/>
            <person name="Hiltunen Thoren M."/>
            <person name="Johannesson H."/>
        </authorList>
    </citation>
    <scope>NUCLEOTIDE SEQUENCE</scope>
    <source>
        <strain evidence="3">PSN309</strain>
    </source>
</reference>
<protein>
    <recommendedName>
        <fullName evidence="5">F-box domain-containing protein</fullName>
    </recommendedName>
</protein>
<sequence length="466" mass="52798">MRHSLAANCQLPGTLSSAGTALTKQSSHSPSRSKSRLKTTTIPPPESTPQRRIWKMPNNIAIYRWRDHIKYRRHYKDWRDAIDPVATHRYLKRLPLDNVNGYYEIIFKTLYALGVPAKQNWPGLGDLSIFPNELLIIILQNLDIPTLIKFRLVNHAAMNTTNAVPSDMFLVNNFPEAIRAFILADASNFSCEDLSRSLAAGNWPDFPCSGHAKPEDDIYDEEDDDDYYLYDTDDDIDIDFLALANLSPSPKKCSSSPFSSHNPLIRDFLIPAGISKKEIHLALQTLPKARALTMPGNSRHQIEYEDDRAYSSYRRRALFYDLKTVEAKYGPGKPIRSEWSVWGAKHAHFLGYQDVPWFGNEDRKKFLAVGLGNMGRGRGHPHGCAPGLKRVRKSWKNDFEGSLSVQELRERFANRKCQKLVWYDGTSLGVLFGLQMLLWVVIASADHSSKSSEGANFRGTNIGLMI</sequence>
<accession>A0AAN6WLT3</accession>
<dbReference type="EMBL" id="MU864533">
    <property type="protein sequence ID" value="KAK4183646.1"/>
    <property type="molecule type" value="Genomic_DNA"/>
</dbReference>